<accession>A0A4Y9S5J1</accession>
<evidence type="ECO:0000259" key="1">
    <source>
        <dbReference type="SMART" id="SM01321"/>
    </source>
</evidence>
<dbReference type="InterPro" id="IPR036515">
    <property type="entry name" value="Transposase_17_sf"/>
</dbReference>
<evidence type="ECO:0000313" key="2">
    <source>
        <dbReference type="EMBL" id="TFW15743.1"/>
    </source>
</evidence>
<dbReference type="PANTHER" id="PTHR34322">
    <property type="entry name" value="TRANSPOSASE, Y1_TNP DOMAIN-CONTAINING"/>
    <property type="match status" value="1"/>
</dbReference>
<organism evidence="2 3">
    <name type="scientific">Zemynaea arenosa</name>
    <dbReference type="NCBI Taxonomy" id="2561931"/>
    <lineage>
        <taxon>Bacteria</taxon>
        <taxon>Pseudomonadati</taxon>
        <taxon>Pseudomonadota</taxon>
        <taxon>Betaproteobacteria</taxon>
        <taxon>Burkholderiales</taxon>
        <taxon>Oxalobacteraceae</taxon>
        <taxon>Telluria group</taxon>
        <taxon>Zemynaea</taxon>
    </lineage>
</organism>
<dbReference type="Gene3D" id="3.30.70.1290">
    <property type="entry name" value="Transposase IS200-like"/>
    <property type="match status" value="1"/>
</dbReference>
<comment type="caution">
    <text evidence="2">The sequence shown here is derived from an EMBL/GenBank/DDBJ whole genome shotgun (WGS) entry which is preliminary data.</text>
</comment>
<dbReference type="OrthoDB" id="9814067at2"/>
<dbReference type="RefSeq" id="WP_135208539.1">
    <property type="nucleotide sequence ID" value="NZ_SPVF01000225.1"/>
</dbReference>
<dbReference type="GO" id="GO:0006313">
    <property type="term" value="P:DNA transposition"/>
    <property type="evidence" value="ECO:0007669"/>
    <property type="project" value="InterPro"/>
</dbReference>
<feature type="domain" description="Transposase IS200-like" evidence="1">
    <location>
        <begin position="9"/>
        <end position="108"/>
    </location>
</feature>
<sequence>MPRRARVIVPGYPNHVVHRGNNRCGVFCDKHDYLVYLDWLRKYSEEALCTVHAYVLMSNHVHILVSPAFEDGLFRLMKPLAQRYAQHFNTRYKAHRLPLGRPVSFLVDPV</sequence>
<proteinExistence type="predicted"/>
<name>A0A4Y9S5J1_9BURK</name>
<reference evidence="2 3" key="1">
    <citation type="submission" date="2019-03" db="EMBL/GenBank/DDBJ databases">
        <title>Draft Genome Sequence of Massilia arenosa sp. nov., a Novel Massilia Species Isolated from a Sandy-loam Maize Soil.</title>
        <authorList>
            <person name="Raths R."/>
            <person name="Peta V."/>
            <person name="Bucking H."/>
        </authorList>
    </citation>
    <scope>NUCLEOTIDE SEQUENCE [LARGE SCALE GENOMIC DNA]</scope>
    <source>
        <strain evidence="2 3">MC02</strain>
    </source>
</reference>
<dbReference type="GO" id="GO:0004803">
    <property type="term" value="F:transposase activity"/>
    <property type="evidence" value="ECO:0007669"/>
    <property type="project" value="InterPro"/>
</dbReference>
<evidence type="ECO:0000313" key="3">
    <source>
        <dbReference type="Proteomes" id="UP000298438"/>
    </source>
</evidence>
<dbReference type="InterPro" id="IPR002686">
    <property type="entry name" value="Transposase_17"/>
</dbReference>
<keyword evidence="3" id="KW-1185">Reference proteome</keyword>
<gene>
    <name evidence="2" type="ORF">E4L96_17695</name>
</gene>
<protein>
    <recommendedName>
        <fullName evidence="1">Transposase IS200-like domain-containing protein</fullName>
    </recommendedName>
</protein>
<dbReference type="GO" id="GO:0003677">
    <property type="term" value="F:DNA binding"/>
    <property type="evidence" value="ECO:0007669"/>
    <property type="project" value="InterPro"/>
</dbReference>
<dbReference type="AlphaFoldDB" id="A0A4Y9S5J1"/>
<dbReference type="EMBL" id="SPVF01000225">
    <property type="protein sequence ID" value="TFW15743.1"/>
    <property type="molecule type" value="Genomic_DNA"/>
</dbReference>
<dbReference type="SMART" id="SM01321">
    <property type="entry name" value="Y1_Tnp"/>
    <property type="match status" value="1"/>
</dbReference>
<dbReference type="Proteomes" id="UP000298438">
    <property type="component" value="Unassembled WGS sequence"/>
</dbReference>
<dbReference type="PANTHER" id="PTHR34322:SF2">
    <property type="entry name" value="TRANSPOSASE IS200-LIKE DOMAIN-CONTAINING PROTEIN"/>
    <property type="match status" value="1"/>
</dbReference>
<dbReference type="SUPFAM" id="SSF143422">
    <property type="entry name" value="Transposase IS200-like"/>
    <property type="match status" value="1"/>
</dbReference>
<dbReference type="Pfam" id="PF01797">
    <property type="entry name" value="Y1_Tnp"/>
    <property type="match status" value="1"/>
</dbReference>